<keyword evidence="2" id="KW-1185">Reference proteome</keyword>
<evidence type="ECO:0000313" key="1">
    <source>
        <dbReference type="EMBL" id="TCV90308.1"/>
    </source>
</evidence>
<comment type="caution">
    <text evidence="1">The sequence shown here is derived from an EMBL/GenBank/DDBJ whole genome shotgun (WGS) entry which is preliminary data.</text>
</comment>
<name>A0A4R3YGF5_9PROT</name>
<proteinExistence type="predicted"/>
<evidence type="ECO:0000313" key="2">
    <source>
        <dbReference type="Proteomes" id="UP000295367"/>
    </source>
</evidence>
<dbReference type="EMBL" id="SMCO01000001">
    <property type="protein sequence ID" value="TCV90308.1"/>
    <property type="molecule type" value="Genomic_DNA"/>
</dbReference>
<dbReference type="Proteomes" id="UP000295367">
    <property type="component" value="Unassembled WGS sequence"/>
</dbReference>
<dbReference type="AlphaFoldDB" id="A0A4R3YGF5"/>
<accession>A0A4R3YGF5</accession>
<protein>
    <submittedName>
        <fullName evidence="1">Uncharacterized protein</fullName>
    </submittedName>
</protein>
<reference evidence="1 2" key="1">
    <citation type="submission" date="2019-03" db="EMBL/GenBank/DDBJ databases">
        <title>Genomic Encyclopedia of Type Strains, Phase IV (KMG-IV): sequencing the most valuable type-strain genomes for metagenomic binning, comparative biology and taxonomic classification.</title>
        <authorList>
            <person name="Goeker M."/>
        </authorList>
    </citation>
    <scope>NUCLEOTIDE SEQUENCE [LARGE SCALE GENOMIC DNA]</scope>
    <source>
        <strain evidence="1 2">DSM 100309</strain>
    </source>
</reference>
<gene>
    <name evidence="1" type="ORF">EDC63_101278</name>
</gene>
<sequence>MFQILLNHFFRHLAYRGTKVPSCPKVPAPIFLFQVWKLFEQLARCAPLDPPHNLAWRHGRWATSQNVHMILAHHSFYYPDLKGFAGLSHQLPNSLRNLSSQHFVTVLRHPYKVILNLKNRMATLSAFHDAPPFMRHIIAAKADRLKPVV</sequence>
<organism evidence="1 2">
    <name type="scientific">Sulfurirhabdus autotrophica</name>
    <dbReference type="NCBI Taxonomy" id="1706046"/>
    <lineage>
        <taxon>Bacteria</taxon>
        <taxon>Pseudomonadati</taxon>
        <taxon>Pseudomonadota</taxon>
        <taxon>Betaproteobacteria</taxon>
        <taxon>Nitrosomonadales</taxon>
        <taxon>Sulfuricellaceae</taxon>
        <taxon>Sulfurirhabdus</taxon>
    </lineage>
</organism>